<evidence type="ECO:0000313" key="2">
    <source>
        <dbReference type="Proteomes" id="UP001468798"/>
    </source>
</evidence>
<proteinExistence type="predicted"/>
<name>A0ABU9NUW8_9FLAO</name>
<sequence length="211" mass="24231">MKSDMRKIILLILAIGVVYLILVFSNRSDELTITQTSELNTSTKDRIDKEIIEVKKLIKKDSKYDTEIGFFIDMKIPSGKNRFFIYNFQTKKIIDKGIVAHGSGSETGINGKLKFSNTNNSLSTSLGKYSIGNSYDGRFGKAYKLYGLDKTNNNAFDRNIVLHKYFDVPYNEQVENICNSYGCPMVNEKFFKRIEKIIDNSEKKIVMSIYY</sequence>
<dbReference type="EMBL" id="JBCGDP010000018">
    <property type="protein sequence ID" value="MEM0578044.1"/>
    <property type="molecule type" value="Genomic_DNA"/>
</dbReference>
<dbReference type="Pfam" id="PF13645">
    <property type="entry name" value="YkuD_2"/>
    <property type="match status" value="1"/>
</dbReference>
<comment type="caution">
    <text evidence="1">The sequence shown here is derived from an EMBL/GenBank/DDBJ whole genome shotgun (WGS) entry which is preliminary data.</text>
</comment>
<dbReference type="Proteomes" id="UP001468798">
    <property type="component" value="Unassembled WGS sequence"/>
</dbReference>
<protein>
    <submittedName>
        <fullName evidence="1">Murein L,D-transpeptidase catalytic domain-containing protein</fullName>
    </submittedName>
</protein>
<dbReference type="InterPro" id="IPR032676">
    <property type="entry name" value="YkuD_2"/>
</dbReference>
<accession>A0ABU9NUW8</accession>
<organism evidence="1 2">
    <name type="scientific">Flavobacterium polysaccharolyticum</name>
    <dbReference type="NCBI Taxonomy" id="3133148"/>
    <lineage>
        <taxon>Bacteria</taxon>
        <taxon>Pseudomonadati</taxon>
        <taxon>Bacteroidota</taxon>
        <taxon>Flavobacteriia</taxon>
        <taxon>Flavobacteriales</taxon>
        <taxon>Flavobacteriaceae</taxon>
        <taxon>Flavobacterium</taxon>
    </lineage>
</organism>
<keyword evidence="2" id="KW-1185">Reference proteome</keyword>
<gene>
    <name evidence="1" type="ORF">WFZ86_16190</name>
</gene>
<dbReference type="RefSeq" id="WP_342692890.1">
    <property type="nucleotide sequence ID" value="NZ_JBCGDP010000018.1"/>
</dbReference>
<evidence type="ECO:0000313" key="1">
    <source>
        <dbReference type="EMBL" id="MEM0578044.1"/>
    </source>
</evidence>
<dbReference type="PANTHER" id="PTHR38477">
    <property type="entry name" value="HYPOTHETICAL EXPORTED PROTEIN"/>
    <property type="match status" value="1"/>
</dbReference>
<reference evidence="1 2" key="1">
    <citation type="submission" date="2024-03" db="EMBL/GenBank/DDBJ databases">
        <title>Two novel species of the genus Flavobacterium exhibiting potentially degradation of complex polysaccharides.</title>
        <authorList>
            <person name="Lian X."/>
        </authorList>
    </citation>
    <scope>NUCLEOTIDE SEQUENCE [LARGE SCALE GENOMIC DNA]</scope>
    <source>
        <strain evidence="1 2">N6</strain>
    </source>
</reference>
<dbReference type="PANTHER" id="PTHR38477:SF1">
    <property type="entry name" value="MUREIN L,D-TRANSPEPTIDASE CATALYTIC DOMAIN FAMILY PROTEIN"/>
    <property type="match status" value="1"/>
</dbReference>